<dbReference type="Pfam" id="PF15567">
    <property type="entry name" value="Imm35"/>
    <property type="match status" value="1"/>
</dbReference>
<evidence type="ECO:0000313" key="3">
    <source>
        <dbReference type="Proteomes" id="UP001183246"/>
    </source>
</evidence>
<accession>A0ABU2MMZ9</accession>
<dbReference type="RefSeq" id="WP_311703862.1">
    <property type="nucleotide sequence ID" value="NZ_JAVREL010000004.1"/>
</dbReference>
<keyword evidence="3" id="KW-1185">Reference proteome</keyword>
<evidence type="ECO:0000313" key="2">
    <source>
        <dbReference type="EMBL" id="MDT0342718.1"/>
    </source>
</evidence>
<gene>
    <name evidence="2" type="ORF">RM590_08790</name>
</gene>
<protein>
    <submittedName>
        <fullName evidence="2">YrhB domain-containing protein</fullName>
    </submittedName>
</protein>
<sequence>MISCKEALRVALEHLQNVYEGEGYTFVMLPNLTKEYRTIWAVAFDTQEHLDTGDMTKAPMTRVLMVPKDGSQPHFPPSARPVIDYVEQLEGPQ</sequence>
<proteinExistence type="predicted"/>
<comment type="caution">
    <text evidence="2">The sequence shown here is derived from an EMBL/GenBank/DDBJ whole genome shotgun (WGS) entry which is preliminary data.</text>
</comment>
<organism evidence="2 3">
    <name type="scientific">Streptomyces litchfieldiae</name>
    <dbReference type="NCBI Taxonomy" id="3075543"/>
    <lineage>
        <taxon>Bacteria</taxon>
        <taxon>Bacillati</taxon>
        <taxon>Actinomycetota</taxon>
        <taxon>Actinomycetes</taxon>
        <taxon>Kitasatosporales</taxon>
        <taxon>Streptomycetaceae</taxon>
        <taxon>Streptomyces</taxon>
    </lineage>
</organism>
<dbReference type="Proteomes" id="UP001183246">
    <property type="component" value="Unassembled WGS sequence"/>
</dbReference>
<name>A0ABU2MMZ9_9ACTN</name>
<dbReference type="InterPro" id="IPR029082">
    <property type="entry name" value="Imm35"/>
</dbReference>
<evidence type="ECO:0000259" key="1">
    <source>
        <dbReference type="Pfam" id="PF15567"/>
    </source>
</evidence>
<feature type="domain" description="Immunity protein 35" evidence="1">
    <location>
        <begin position="5"/>
        <end position="81"/>
    </location>
</feature>
<reference evidence="3" key="1">
    <citation type="submission" date="2023-07" db="EMBL/GenBank/DDBJ databases">
        <title>30 novel species of actinomycetes from the DSMZ collection.</title>
        <authorList>
            <person name="Nouioui I."/>
        </authorList>
    </citation>
    <scope>NUCLEOTIDE SEQUENCE [LARGE SCALE GENOMIC DNA]</scope>
    <source>
        <strain evidence="3">DSM 44938</strain>
    </source>
</reference>
<dbReference type="EMBL" id="JAVREL010000004">
    <property type="protein sequence ID" value="MDT0342718.1"/>
    <property type="molecule type" value="Genomic_DNA"/>
</dbReference>